<dbReference type="PANTHER" id="PTHR43649">
    <property type="entry name" value="ARABINOSE-BINDING PROTEIN-RELATED"/>
    <property type="match status" value="1"/>
</dbReference>
<name>A0AA96LF79_9BACL</name>
<keyword evidence="4" id="KW-1185">Reference proteome</keyword>
<dbReference type="PROSITE" id="PS51257">
    <property type="entry name" value="PROKAR_LIPOPROTEIN"/>
    <property type="match status" value="1"/>
</dbReference>
<reference evidence="3 4" key="1">
    <citation type="submission" date="2022-02" db="EMBL/GenBank/DDBJ databases">
        <title>Paenibacillus sp. MBLB1776 Whole Genome Shotgun Sequencing.</title>
        <authorList>
            <person name="Hwang C.Y."/>
            <person name="Cho E.-S."/>
            <person name="Seo M.-J."/>
        </authorList>
    </citation>
    <scope>NUCLEOTIDE SEQUENCE [LARGE SCALE GENOMIC DNA]</scope>
    <source>
        <strain evidence="3 4">MBLB1776</strain>
    </source>
</reference>
<feature type="chain" id="PRO_5041635281" evidence="2">
    <location>
        <begin position="24"/>
        <end position="456"/>
    </location>
</feature>
<proteinExistence type="predicted"/>
<dbReference type="PANTHER" id="PTHR43649:SF12">
    <property type="entry name" value="DIACETYLCHITOBIOSE BINDING PROTEIN DASA"/>
    <property type="match status" value="1"/>
</dbReference>
<evidence type="ECO:0000256" key="1">
    <source>
        <dbReference type="SAM" id="MobiDB-lite"/>
    </source>
</evidence>
<gene>
    <name evidence="3" type="ORF">MJA45_25845</name>
</gene>
<dbReference type="InterPro" id="IPR006059">
    <property type="entry name" value="SBP"/>
</dbReference>
<evidence type="ECO:0000256" key="2">
    <source>
        <dbReference type="SAM" id="SignalP"/>
    </source>
</evidence>
<dbReference type="Proteomes" id="UP001305702">
    <property type="component" value="Chromosome"/>
</dbReference>
<dbReference type="AlphaFoldDB" id="A0AA96LF79"/>
<dbReference type="Gene3D" id="3.40.190.10">
    <property type="entry name" value="Periplasmic binding protein-like II"/>
    <property type="match status" value="1"/>
</dbReference>
<keyword evidence="2" id="KW-0732">Signal</keyword>
<evidence type="ECO:0000313" key="4">
    <source>
        <dbReference type="Proteomes" id="UP001305702"/>
    </source>
</evidence>
<protein>
    <submittedName>
        <fullName evidence="3">Sugar ABC transporter substrate-binding protein</fullName>
    </submittedName>
</protein>
<dbReference type="CDD" id="cd13585">
    <property type="entry name" value="PBP2_TMBP_like"/>
    <property type="match status" value="1"/>
</dbReference>
<dbReference type="InterPro" id="IPR050490">
    <property type="entry name" value="Bact_solute-bd_prot1"/>
</dbReference>
<accession>A0AA96LF79</accession>
<dbReference type="SUPFAM" id="SSF53850">
    <property type="entry name" value="Periplasmic binding protein-like II"/>
    <property type="match status" value="1"/>
</dbReference>
<organism evidence="3 4">
    <name type="scientific">Paenibacillus aurantius</name>
    <dbReference type="NCBI Taxonomy" id="2918900"/>
    <lineage>
        <taxon>Bacteria</taxon>
        <taxon>Bacillati</taxon>
        <taxon>Bacillota</taxon>
        <taxon>Bacilli</taxon>
        <taxon>Bacillales</taxon>
        <taxon>Paenibacillaceae</taxon>
        <taxon>Paenibacillus</taxon>
    </lineage>
</organism>
<sequence>MKVKHFALGAAFLVALTGCSSNSAGSNGNSPANNTGTKNADNTASNAPAEKVELSFMGHGDPNEKKIFTELIQSFETKYPNIKVNYTSVPPAEYDQKLTTLTAAGKSPDVFYVSGPAFYRYAESGTILNIQQYLNKTDLFKPDNVWKQATDRYRYDGKSLGKGDLYGLPKDVGPWALAYNKDLFDKANVPYPPSEAGKWTWDDFLNTAKKLTQDTNGDGKTDIYGAANFPLEGAVWANGGDYVDYSTGKIKVDTPEFANAMQFVADLGLKHHVTPSPEDAKAMNNYARFVAGKIGMFPMGPWDQPAFWKLPYGWDLAAWPSSPTTGKTATWLGSMGFAISSKSKHPQEAFNLAAFLSLDKDGQKQNMEMGQAVPNLIDMAKNDFLQNGKAPEHKQVFLDIIENYGHPTVEFGSKDTQWLDTFNQDASKVWTGKETAAAWLKEIAPKLQELYDKGNK</sequence>
<dbReference type="KEGG" id="paun:MJA45_25845"/>
<dbReference type="Pfam" id="PF01547">
    <property type="entry name" value="SBP_bac_1"/>
    <property type="match status" value="1"/>
</dbReference>
<evidence type="ECO:0000313" key="3">
    <source>
        <dbReference type="EMBL" id="WNQ11000.1"/>
    </source>
</evidence>
<feature type="region of interest" description="Disordered" evidence="1">
    <location>
        <begin position="23"/>
        <end position="44"/>
    </location>
</feature>
<dbReference type="RefSeq" id="WP_315604776.1">
    <property type="nucleotide sequence ID" value="NZ_CP130318.1"/>
</dbReference>
<dbReference type="EMBL" id="CP130318">
    <property type="protein sequence ID" value="WNQ11000.1"/>
    <property type="molecule type" value="Genomic_DNA"/>
</dbReference>
<feature type="signal peptide" evidence="2">
    <location>
        <begin position="1"/>
        <end position="23"/>
    </location>
</feature>
<feature type="compositionally biased region" description="Polar residues" evidence="1">
    <location>
        <begin position="35"/>
        <end position="44"/>
    </location>
</feature>
<feature type="compositionally biased region" description="Low complexity" evidence="1">
    <location>
        <begin position="23"/>
        <end position="34"/>
    </location>
</feature>